<dbReference type="EMBL" id="UINC01190117">
    <property type="protein sequence ID" value="SVE04109.1"/>
    <property type="molecule type" value="Genomic_DNA"/>
</dbReference>
<feature type="compositionally biased region" description="Basic and acidic residues" evidence="1">
    <location>
        <begin position="10"/>
        <end position="25"/>
    </location>
</feature>
<gene>
    <name evidence="2" type="ORF">METZ01_LOCUS456963</name>
</gene>
<feature type="region of interest" description="Disordered" evidence="1">
    <location>
        <begin position="1"/>
        <end position="25"/>
    </location>
</feature>
<dbReference type="AlphaFoldDB" id="A0A383A965"/>
<name>A0A383A965_9ZZZZ</name>
<organism evidence="2">
    <name type="scientific">marine metagenome</name>
    <dbReference type="NCBI Taxonomy" id="408172"/>
    <lineage>
        <taxon>unclassified sequences</taxon>
        <taxon>metagenomes</taxon>
        <taxon>ecological metagenomes</taxon>
    </lineage>
</organism>
<accession>A0A383A965</accession>
<sequence length="25" mass="2872">MSELTNHIKSINEKSKKEMDANPNL</sequence>
<protein>
    <submittedName>
        <fullName evidence="2">Uncharacterized protein</fullName>
    </submittedName>
</protein>
<reference evidence="2" key="1">
    <citation type="submission" date="2018-05" db="EMBL/GenBank/DDBJ databases">
        <authorList>
            <person name="Lanie J.A."/>
            <person name="Ng W.-L."/>
            <person name="Kazmierczak K.M."/>
            <person name="Andrzejewski T.M."/>
            <person name="Davidsen T.M."/>
            <person name="Wayne K.J."/>
            <person name="Tettelin H."/>
            <person name="Glass J.I."/>
            <person name="Rusch D."/>
            <person name="Podicherti R."/>
            <person name="Tsui H.-C.T."/>
            <person name="Winkler M.E."/>
        </authorList>
    </citation>
    <scope>NUCLEOTIDE SEQUENCE</scope>
</reference>
<evidence type="ECO:0000313" key="2">
    <source>
        <dbReference type="EMBL" id="SVE04109.1"/>
    </source>
</evidence>
<evidence type="ECO:0000256" key="1">
    <source>
        <dbReference type="SAM" id="MobiDB-lite"/>
    </source>
</evidence>
<proteinExistence type="predicted"/>
<feature type="non-terminal residue" evidence="2">
    <location>
        <position position="25"/>
    </location>
</feature>